<dbReference type="EMBL" id="BLXT01007044">
    <property type="protein sequence ID" value="GFO36224.1"/>
    <property type="molecule type" value="Genomic_DNA"/>
</dbReference>
<comment type="caution">
    <text evidence="1">The sequence shown here is derived from an EMBL/GenBank/DDBJ whole genome shotgun (WGS) entry which is preliminary data.</text>
</comment>
<evidence type="ECO:0000313" key="1">
    <source>
        <dbReference type="EMBL" id="GFO36224.1"/>
    </source>
</evidence>
<proteinExistence type="predicted"/>
<keyword evidence="2" id="KW-1185">Reference proteome</keyword>
<dbReference type="Proteomes" id="UP000735302">
    <property type="component" value="Unassembled WGS sequence"/>
</dbReference>
<reference evidence="1 2" key="1">
    <citation type="journal article" date="2021" name="Elife">
        <title>Chloroplast acquisition without the gene transfer in kleptoplastic sea slugs, Plakobranchus ocellatus.</title>
        <authorList>
            <person name="Maeda T."/>
            <person name="Takahashi S."/>
            <person name="Yoshida T."/>
            <person name="Shimamura S."/>
            <person name="Takaki Y."/>
            <person name="Nagai Y."/>
            <person name="Toyoda A."/>
            <person name="Suzuki Y."/>
            <person name="Arimoto A."/>
            <person name="Ishii H."/>
            <person name="Satoh N."/>
            <person name="Nishiyama T."/>
            <person name="Hasebe M."/>
            <person name="Maruyama T."/>
            <person name="Minagawa J."/>
            <person name="Obokata J."/>
            <person name="Shigenobu S."/>
        </authorList>
    </citation>
    <scope>NUCLEOTIDE SEQUENCE [LARGE SCALE GENOMIC DNA]</scope>
</reference>
<gene>
    <name evidence="1" type="ORF">PoB_006272900</name>
</gene>
<name>A0AAV4CWF3_9GAST</name>
<sequence length="131" mass="14995">MYNLSRPRSYSLKHPESDTSTQLHTHYVQSVILTGYEKHIQVINKLTYTHAYFCYVLAVTSTQLLTNKTEKVPENTTYNTHWLSSRLFQTFLRTQPVCRISGSADYLGIDVTTQRLIVILGAMVSFNVSVC</sequence>
<dbReference type="AlphaFoldDB" id="A0AAV4CWF3"/>
<accession>A0AAV4CWF3</accession>
<evidence type="ECO:0000313" key="2">
    <source>
        <dbReference type="Proteomes" id="UP000735302"/>
    </source>
</evidence>
<protein>
    <submittedName>
        <fullName evidence="1">Uncharacterized protein</fullName>
    </submittedName>
</protein>
<organism evidence="1 2">
    <name type="scientific">Plakobranchus ocellatus</name>
    <dbReference type="NCBI Taxonomy" id="259542"/>
    <lineage>
        <taxon>Eukaryota</taxon>
        <taxon>Metazoa</taxon>
        <taxon>Spiralia</taxon>
        <taxon>Lophotrochozoa</taxon>
        <taxon>Mollusca</taxon>
        <taxon>Gastropoda</taxon>
        <taxon>Heterobranchia</taxon>
        <taxon>Euthyneura</taxon>
        <taxon>Panpulmonata</taxon>
        <taxon>Sacoglossa</taxon>
        <taxon>Placobranchoidea</taxon>
        <taxon>Plakobranchidae</taxon>
        <taxon>Plakobranchus</taxon>
    </lineage>
</organism>